<dbReference type="SUPFAM" id="SSF103473">
    <property type="entry name" value="MFS general substrate transporter"/>
    <property type="match status" value="1"/>
</dbReference>
<keyword evidence="5 7" id="KW-0472">Membrane</keyword>
<dbReference type="GO" id="GO:0016020">
    <property type="term" value="C:membrane"/>
    <property type="evidence" value="ECO:0007669"/>
    <property type="project" value="UniProtKB-SubCell"/>
</dbReference>
<feature type="transmembrane region" description="Helical" evidence="7">
    <location>
        <begin position="222"/>
        <end position="241"/>
    </location>
</feature>
<accession>A0AAV6UFW5</accession>
<dbReference type="PANTHER" id="PTHR43385:SF1">
    <property type="entry name" value="RIBOFLAVIN TRANSPORTER RIBJ"/>
    <property type="match status" value="1"/>
</dbReference>
<comment type="caution">
    <text evidence="8">The sequence shown here is derived from an EMBL/GenBank/DDBJ whole genome shotgun (WGS) entry which is preliminary data.</text>
</comment>
<gene>
    <name evidence="8" type="ORF">JTE90_027478</name>
</gene>
<evidence type="ECO:0000256" key="1">
    <source>
        <dbReference type="ARBA" id="ARBA00004141"/>
    </source>
</evidence>
<dbReference type="AlphaFoldDB" id="A0AAV6UFW5"/>
<dbReference type="GO" id="GO:0022857">
    <property type="term" value="F:transmembrane transporter activity"/>
    <property type="evidence" value="ECO:0007669"/>
    <property type="project" value="InterPro"/>
</dbReference>
<evidence type="ECO:0000313" key="9">
    <source>
        <dbReference type="Proteomes" id="UP000827092"/>
    </source>
</evidence>
<evidence type="ECO:0000256" key="4">
    <source>
        <dbReference type="ARBA" id="ARBA00022989"/>
    </source>
</evidence>
<comment type="subcellular location">
    <subcellularLocation>
        <location evidence="1">Membrane</location>
        <topology evidence="1">Multi-pass membrane protein</topology>
    </subcellularLocation>
</comment>
<keyword evidence="4 7" id="KW-1133">Transmembrane helix</keyword>
<feature type="transmembrane region" description="Helical" evidence="7">
    <location>
        <begin position="643"/>
        <end position="664"/>
    </location>
</feature>
<dbReference type="InterPro" id="IPR052983">
    <property type="entry name" value="MFS_Riboflavin_Transporter"/>
</dbReference>
<dbReference type="Gene3D" id="1.20.1250.20">
    <property type="entry name" value="MFS general substrate transporter like domains"/>
    <property type="match status" value="2"/>
</dbReference>
<dbReference type="InterPro" id="IPR036259">
    <property type="entry name" value="MFS_trans_sf"/>
</dbReference>
<organism evidence="8 9">
    <name type="scientific">Oedothorax gibbosus</name>
    <dbReference type="NCBI Taxonomy" id="931172"/>
    <lineage>
        <taxon>Eukaryota</taxon>
        <taxon>Metazoa</taxon>
        <taxon>Ecdysozoa</taxon>
        <taxon>Arthropoda</taxon>
        <taxon>Chelicerata</taxon>
        <taxon>Arachnida</taxon>
        <taxon>Araneae</taxon>
        <taxon>Araneomorphae</taxon>
        <taxon>Entelegynae</taxon>
        <taxon>Araneoidea</taxon>
        <taxon>Linyphiidae</taxon>
        <taxon>Erigoninae</taxon>
        <taxon>Oedothorax</taxon>
    </lineage>
</organism>
<evidence type="ECO:0008006" key="10">
    <source>
        <dbReference type="Google" id="ProtNLM"/>
    </source>
</evidence>
<feature type="transmembrane region" description="Helical" evidence="7">
    <location>
        <begin position="519"/>
        <end position="537"/>
    </location>
</feature>
<protein>
    <recommendedName>
        <fullName evidence="10">Monocarboxylate transporter</fullName>
    </recommendedName>
</protein>
<feature type="transmembrane region" description="Helical" evidence="7">
    <location>
        <begin position="253"/>
        <end position="271"/>
    </location>
</feature>
<dbReference type="Proteomes" id="UP000827092">
    <property type="component" value="Unassembled WGS sequence"/>
</dbReference>
<evidence type="ECO:0000313" key="8">
    <source>
        <dbReference type="EMBL" id="KAG8182991.1"/>
    </source>
</evidence>
<evidence type="ECO:0000256" key="6">
    <source>
        <dbReference type="SAM" id="MobiDB-lite"/>
    </source>
</evidence>
<sequence length="719" mass="79250">MSDAEALFLNYCVCFEHPNVVKDLFFCDGRQMPAWMERDRFGESLPLLRNCKQYDTINTCMDKTLSVEDGPKEVSDSSSPKSSVRQQEGPDGRSAWLVALSACAINFVMAGLQRMSGILFVAFIDAFGVDRRTASAPFSVKASTRNLLGPVVGILGQKYGVRNVCIMGGIVSSLGTVLCFFATDITWVTVLFGGLGGVGTALVVTLPQVVIGQHFDKYRTTAAGMAFSGGCVGAFIFPSLIDYLLKSYGLQGTLLVLGAVIAQTIPAAMILRKPSWLKSNVPKVIVSSVDENGEGNEVEGARVWQPNIAYLRKNAELVAKMVSAKVSMLEKDNKDMSINVLCVLEEMEDLYRSLQASKESSNFQQNLNMIAKDKTGEFFIQKEELCVKKSLLAVPASTFNPIGSLSKSKSVPDLSKLSLETPRESLMTNLKSLHCMKSPQIVSLFPEEQKRKVLKVSRELRKLYLARTKTKSIKITPKDPQKAALEKTQNASISKEESARKDGLLDLVKTAVRLHTKPLFLMICLCRCVHFITFLPVMTTIVDYVKDKGFQPEDGNYAIAALSLGDLVGRLCFGWVTDKGYLKISKYMLLVMILQGASTASLPMMHTRVALFVCLAVFGMLQGSLFVRHPVLVSMYMDRSEQSIAMGCVNFFSGLLGFGLPTYIGYFRDTLNSYDGIFYVNGALGAITGLMWLLEPYFVRCCDERQPTLTDATEQEESV</sequence>
<evidence type="ECO:0000256" key="5">
    <source>
        <dbReference type="ARBA" id="ARBA00023136"/>
    </source>
</evidence>
<dbReference type="Pfam" id="PF07690">
    <property type="entry name" value="MFS_1"/>
    <property type="match status" value="2"/>
</dbReference>
<evidence type="ECO:0000256" key="2">
    <source>
        <dbReference type="ARBA" id="ARBA00022448"/>
    </source>
</evidence>
<evidence type="ECO:0000256" key="7">
    <source>
        <dbReference type="SAM" id="Phobius"/>
    </source>
</evidence>
<feature type="transmembrane region" description="Helical" evidence="7">
    <location>
        <begin position="189"/>
        <end position="210"/>
    </location>
</feature>
<feature type="transmembrane region" description="Helical" evidence="7">
    <location>
        <begin position="164"/>
        <end position="183"/>
    </location>
</feature>
<dbReference type="InterPro" id="IPR011701">
    <property type="entry name" value="MFS"/>
</dbReference>
<feature type="transmembrane region" description="Helical" evidence="7">
    <location>
        <begin position="676"/>
        <end position="694"/>
    </location>
</feature>
<keyword evidence="9" id="KW-1185">Reference proteome</keyword>
<feature type="region of interest" description="Disordered" evidence="6">
    <location>
        <begin position="67"/>
        <end position="89"/>
    </location>
</feature>
<dbReference type="PANTHER" id="PTHR43385">
    <property type="entry name" value="RIBOFLAVIN TRANSPORTER RIBJ"/>
    <property type="match status" value="1"/>
</dbReference>
<feature type="transmembrane region" description="Helical" evidence="7">
    <location>
        <begin position="610"/>
        <end position="631"/>
    </location>
</feature>
<name>A0AAV6UFW5_9ARAC</name>
<keyword evidence="2" id="KW-0813">Transport</keyword>
<reference evidence="8 9" key="1">
    <citation type="journal article" date="2022" name="Nat. Ecol. Evol.">
        <title>A masculinizing supergene underlies an exaggerated male reproductive morph in a spider.</title>
        <authorList>
            <person name="Hendrickx F."/>
            <person name="De Corte Z."/>
            <person name="Sonet G."/>
            <person name="Van Belleghem S.M."/>
            <person name="Kostlbacher S."/>
            <person name="Vangestel C."/>
        </authorList>
    </citation>
    <scope>NUCLEOTIDE SEQUENCE [LARGE SCALE GENOMIC DNA]</scope>
    <source>
        <strain evidence="8">W744_W776</strain>
    </source>
</reference>
<keyword evidence="3 7" id="KW-0812">Transmembrane</keyword>
<evidence type="ECO:0000256" key="3">
    <source>
        <dbReference type="ARBA" id="ARBA00022692"/>
    </source>
</evidence>
<proteinExistence type="predicted"/>
<dbReference type="EMBL" id="JAFNEN010000437">
    <property type="protein sequence ID" value="KAG8182991.1"/>
    <property type="molecule type" value="Genomic_DNA"/>
</dbReference>